<dbReference type="Proteomes" id="UP000020406">
    <property type="component" value="Unassembled WGS sequence"/>
</dbReference>
<evidence type="ECO:0000313" key="2">
    <source>
        <dbReference type="Proteomes" id="UP000020406"/>
    </source>
</evidence>
<proteinExistence type="predicted"/>
<dbReference type="EMBL" id="JDSQ01000021">
    <property type="protein sequence ID" value="EWS77409.1"/>
    <property type="molecule type" value="Genomic_DNA"/>
</dbReference>
<dbReference type="PATRIC" id="fig|1444770.3.peg.2639"/>
<reference evidence="1 2" key="1">
    <citation type="journal article" date="2014" name="Genome Announc.">
        <title>Draft Genome Sequence of Xylella fastidiosa Pear Leaf Scorch Strain in Taiwan.</title>
        <authorList>
            <person name="Su C.C."/>
            <person name="Deng W.L."/>
            <person name="Jan F.J."/>
            <person name="Chang C.J."/>
            <person name="Huang H."/>
            <person name="Chen J."/>
        </authorList>
    </citation>
    <scope>NUCLEOTIDE SEQUENCE [LARGE SCALE GENOMIC DNA]</scope>
    <source>
        <strain evidence="1 2">PLS229</strain>
    </source>
</reference>
<protein>
    <submittedName>
        <fullName evidence="1">Uncharacterized protein</fullName>
    </submittedName>
</protein>
<accession>Z9JGV2</accession>
<evidence type="ECO:0000313" key="1">
    <source>
        <dbReference type="EMBL" id="EWS77409.1"/>
    </source>
</evidence>
<gene>
    <name evidence="1" type="ORF">AF72_11160</name>
</gene>
<comment type="caution">
    <text evidence="1">The sequence shown here is derived from an EMBL/GenBank/DDBJ whole genome shotgun (WGS) entry which is preliminary data.</text>
</comment>
<dbReference type="AlphaFoldDB" id="Z9JGV2"/>
<sequence>MLVTDVLGPDRRGDQREIHVLTDIVRFAHDAMRSIA</sequence>
<organism evidence="1 2">
    <name type="scientific">Xylella taiwanensis</name>
    <dbReference type="NCBI Taxonomy" id="1444770"/>
    <lineage>
        <taxon>Bacteria</taxon>
        <taxon>Pseudomonadati</taxon>
        <taxon>Pseudomonadota</taxon>
        <taxon>Gammaproteobacteria</taxon>
        <taxon>Lysobacterales</taxon>
        <taxon>Lysobacteraceae</taxon>
        <taxon>Xylella</taxon>
    </lineage>
</organism>
<name>Z9JGV2_9GAMM</name>